<evidence type="ECO:0000313" key="2">
    <source>
        <dbReference type="Proteomes" id="UP001322277"/>
    </source>
</evidence>
<reference evidence="2" key="1">
    <citation type="journal article" date="2023" name="bioRxiv">
        <title>Complete genome of the Medicago anthracnose fungus, Colletotrichum destructivum, reveals a mini-chromosome-like region within a core chromosome.</title>
        <authorList>
            <person name="Lapalu N."/>
            <person name="Simon A."/>
            <person name="Lu A."/>
            <person name="Plaumann P.-L."/>
            <person name="Amselem J."/>
            <person name="Pigne S."/>
            <person name="Auger A."/>
            <person name="Koch C."/>
            <person name="Dallery J.-F."/>
            <person name="O'Connell R.J."/>
        </authorList>
    </citation>
    <scope>NUCLEOTIDE SEQUENCE [LARGE SCALE GENOMIC DNA]</scope>
    <source>
        <strain evidence="2">CBS 520.97</strain>
    </source>
</reference>
<keyword evidence="2" id="KW-1185">Reference proteome</keyword>
<dbReference type="EMBL" id="CP137307">
    <property type="protein sequence ID" value="WQF80743.1"/>
    <property type="molecule type" value="Genomic_DNA"/>
</dbReference>
<proteinExistence type="predicted"/>
<accession>A0AAX4ICT1</accession>
<organism evidence="1 2">
    <name type="scientific">Colletotrichum destructivum</name>
    <dbReference type="NCBI Taxonomy" id="34406"/>
    <lineage>
        <taxon>Eukaryota</taxon>
        <taxon>Fungi</taxon>
        <taxon>Dikarya</taxon>
        <taxon>Ascomycota</taxon>
        <taxon>Pezizomycotina</taxon>
        <taxon>Sordariomycetes</taxon>
        <taxon>Hypocreomycetidae</taxon>
        <taxon>Glomerellales</taxon>
        <taxon>Glomerellaceae</taxon>
        <taxon>Colletotrichum</taxon>
        <taxon>Colletotrichum destructivum species complex</taxon>
    </lineage>
</organism>
<dbReference type="KEGG" id="cdet:87942260"/>
<dbReference type="RefSeq" id="XP_062777967.1">
    <property type="nucleotide sequence ID" value="XM_062921916.1"/>
</dbReference>
<dbReference type="AlphaFoldDB" id="A0AAX4ICT1"/>
<name>A0AAX4ICT1_9PEZI</name>
<dbReference type="GeneID" id="87942260"/>
<protein>
    <submittedName>
        <fullName evidence="1">Uncharacterized protein</fullName>
    </submittedName>
</protein>
<sequence length="368" mass="41057">MPEAEGGTACYLARRNEGLQDELAVLDFSLGSNLVHASNSSPQVPSILSEQSTMYRTTPWYHQPRPDNTRAWPNFGNNNVAGNRVNINNYGPAPQIPFVGPGPRLFDFSQLFSVTNNFAAATPVRPGGGQAAQPTDRLRNRVTVALPDGSRVLVDRDVLHEHLPRTRNLMQDGYFGVPEFLRGYEHGIMDNVLDQRGFDEAFSRAATLVFRHLEDLSRSQASAANRAGRDAFDLFARPRFLLANARDRAATVHEIFWHVFVLCCVLDQDRALGCSEALARPVAAFLVELMPSVEAFLPPRAMQMLFLGFARIFRETRFELALLQEMWELMDVVNQRAMRDLIGPQLAANGAGSNAQRIWTALRHLGLV</sequence>
<dbReference type="Proteomes" id="UP001322277">
    <property type="component" value="Chromosome 3"/>
</dbReference>
<gene>
    <name evidence="1" type="ORF">CDEST_05757</name>
</gene>
<evidence type="ECO:0000313" key="1">
    <source>
        <dbReference type="EMBL" id="WQF80743.1"/>
    </source>
</evidence>